<dbReference type="OrthoDB" id="5372708at2759"/>
<evidence type="ECO:0000313" key="2">
    <source>
        <dbReference type="Proteomes" id="UP000267821"/>
    </source>
</evidence>
<protein>
    <submittedName>
        <fullName evidence="1">Uncharacterized protein</fullName>
    </submittedName>
</protein>
<sequence>MYTTETATSTQNGIRSVEKRHRLVAELELLHYGRHELLTANPSFFSLPYTTFLDGFGLYRNSYHSLAGVYITPSSLPLELWEKIHNIFVLMLGPFGSNETDIPAALQPDCTRMDKGTTIKLLDGS</sequence>
<dbReference type="EMBL" id="ML121581">
    <property type="protein sequence ID" value="RPB19903.1"/>
    <property type="molecule type" value="Genomic_DNA"/>
</dbReference>
<evidence type="ECO:0000313" key="1">
    <source>
        <dbReference type="EMBL" id="RPB19903.1"/>
    </source>
</evidence>
<dbReference type="AlphaFoldDB" id="A0A3N4LAL9"/>
<feature type="non-terminal residue" evidence="1">
    <location>
        <position position="125"/>
    </location>
</feature>
<reference evidence="1 2" key="1">
    <citation type="journal article" date="2018" name="Nat. Ecol. Evol.">
        <title>Pezizomycetes genomes reveal the molecular basis of ectomycorrhizal truffle lifestyle.</title>
        <authorList>
            <person name="Murat C."/>
            <person name="Payen T."/>
            <person name="Noel B."/>
            <person name="Kuo A."/>
            <person name="Morin E."/>
            <person name="Chen J."/>
            <person name="Kohler A."/>
            <person name="Krizsan K."/>
            <person name="Balestrini R."/>
            <person name="Da Silva C."/>
            <person name="Montanini B."/>
            <person name="Hainaut M."/>
            <person name="Levati E."/>
            <person name="Barry K.W."/>
            <person name="Belfiori B."/>
            <person name="Cichocki N."/>
            <person name="Clum A."/>
            <person name="Dockter R.B."/>
            <person name="Fauchery L."/>
            <person name="Guy J."/>
            <person name="Iotti M."/>
            <person name="Le Tacon F."/>
            <person name="Lindquist E.A."/>
            <person name="Lipzen A."/>
            <person name="Malagnac F."/>
            <person name="Mello A."/>
            <person name="Molinier V."/>
            <person name="Miyauchi S."/>
            <person name="Poulain J."/>
            <person name="Riccioni C."/>
            <person name="Rubini A."/>
            <person name="Sitrit Y."/>
            <person name="Splivallo R."/>
            <person name="Traeger S."/>
            <person name="Wang M."/>
            <person name="Zifcakova L."/>
            <person name="Wipf D."/>
            <person name="Zambonelli A."/>
            <person name="Paolocci F."/>
            <person name="Nowrousian M."/>
            <person name="Ottonello S."/>
            <person name="Baldrian P."/>
            <person name="Spatafora J.W."/>
            <person name="Henrissat B."/>
            <person name="Nagy L.G."/>
            <person name="Aury J.M."/>
            <person name="Wincker P."/>
            <person name="Grigoriev I.V."/>
            <person name="Bonfante P."/>
            <person name="Martin F.M."/>
        </authorList>
    </citation>
    <scope>NUCLEOTIDE SEQUENCE [LARGE SCALE GENOMIC DNA]</scope>
    <source>
        <strain evidence="1 2">ATCC MYA-4762</strain>
    </source>
</reference>
<dbReference type="InParanoid" id="A0A3N4LAL9"/>
<accession>A0A3N4LAL9</accession>
<proteinExistence type="predicted"/>
<dbReference type="Proteomes" id="UP000267821">
    <property type="component" value="Unassembled WGS sequence"/>
</dbReference>
<keyword evidence="2" id="KW-1185">Reference proteome</keyword>
<organism evidence="1 2">
    <name type="scientific">Terfezia boudieri ATCC MYA-4762</name>
    <dbReference type="NCBI Taxonomy" id="1051890"/>
    <lineage>
        <taxon>Eukaryota</taxon>
        <taxon>Fungi</taxon>
        <taxon>Dikarya</taxon>
        <taxon>Ascomycota</taxon>
        <taxon>Pezizomycotina</taxon>
        <taxon>Pezizomycetes</taxon>
        <taxon>Pezizales</taxon>
        <taxon>Pezizaceae</taxon>
        <taxon>Terfezia</taxon>
    </lineage>
</organism>
<dbReference type="STRING" id="1051890.A0A3N4LAL9"/>
<name>A0A3N4LAL9_9PEZI</name>
<gene>
    <name evidence="1" type="ORF">L211DRAFT_793249</name>
</gene>